<evidence type="ECO:0000313" key="2">
    <source>
        <dbReference type="EMBL" id="GFR16737.1"/>
    </source>
</evidence>
<dbReference type="AlphaFoldDB" id="A0A8X6LQB8"/>
<proteinExistence type="predicted"/>
<feature type="transmembrane region" description="Helical" evidence="1">
    <location>
        <begin position="33"/>
        <end position="57"/>
    </location>
</feature>
<gene>
    <name evidence="2" type="ORF">TNCT_214731</name>
</gene>
<dbReference type="Proteomes" id="UP000887116">
    <property type="component" value="Unassembled WGS sequence"/>
</dbReference>
<protein>
    <submittedName>
        <fullName evidence="2">Uncharacterized protein</fullName>
    </submittedName>
</protein>
<evidence type="ECO:0000256" key="1">
    <source>
        <dbReference type="SAM" id="Phobius"/>
    </source>
</evidence>
<evidence type="ECO:0000313" key="3">
    <source>
        <dbReference type="Proteomes" id="UP000887116"/>
    </source>
</evidence>
<dbReference type="EMBL" id="BMAO01027432">
    <property type="protein sequence ID" value="GFR16737.1"/>
    <property type="molecule type" value="Genomic_DNA"/>
</dbReference>
<organism evidence="2 3">
    <name type="scientific">Trichonephila clavata</name>
    <name type="common">Joro spider</name>
    <name type="synonym">Nephila clavata</name>
    <dbReference type="NCBI Taxonomy" id="2740835"/>
    <lineage>
        <taxon>Eukaryota</taxon>
        <taxon>Metazoa</taxon>
        <taxon>Ecdysozoa</taxon>
        <taxon>Arthropoda</taxon>
        <taxon>Chelicerata</taxon>
        <taxon>Arachnida</taxon>
        <taxon>Araneae</taxon>
        <taxon>Araneomorphae</taxon>
        <taxon>Entelegynae</taxon>
        <taxon>Araneoidea</taxon>
        <taxon>Nephilidae</taxon>
        <taxon>Trichonephila</taxon>
    </lineage>
</organism>
<feature type="transmembrane region" description="Helical" evidence="1">
    <location>
        <begin position="69"/>
        <end position="90"/>
    </location>
</feature>
<keyword evidence="1" id="KW-0472">Membrane</keyword>
<dbReference type="OrthoDB" id="10480951at2759"/>
<feature type="transmembrane region" description="Helical" evidence="1">
    <location>
        <begin position="140"/>
        <end position="167"/>
    </location>
</feature>
<accession>A0A8X6LQB8</accession>
<keyword evidence="1" id="KW-1133">Transmembrane helix</keyword>
<keyword evidence="1" id="KW-0812">Transmembrane</keyword>
<reference evidence="2" key="1">
    <citation type="submission" date="2020-07" db="EMBL/GenBank/DDBJ databases">
        <title>Multicomponent nature underlies the extraordinary mechanical properties of spider dragline silk.</title>
        <authorList>
            <person name="Kono N."/>
            <person name="Nakamura H."/>
            <person name="Mori M."/>
            <person name="Yoshida Y."/>
            <person name="Ohtoshi R."/>
            <person name="Malay A.D."/>
            <person name="Moran D.A.P."/>
            <person name="Tomita M."/>
            <person name="Numata K."/>
            <person name="Arakawa K."/>
        </authorList>
    </citation>
    <scope>NUCLEOTIDE SEQUENCE</scope>
</reference>
<name>A0A8X6LQB8_TRICU</name>
<comment type="caution">
    <text evidence="2">The sequence shown here is derived from an EMBL/GenBank/DDBJ whole genome shotgun (WGS) entry which is preliminary data.</text>
</comment>
<keyword evidence="3" id="KW-1185">Reference proteome</keyword>
<sequence>MLQHEFRSSGAPNEFCWVKMAKDWVFLHPKFQLVVRIDLGMLAILKDFLPLYFSIFFENKEDLTMTQKLLIVLAMIFCMVAAIVLIILYYPNDSLDKEFEVFDTSTPAFGQQEDWEYSDKDRSAEFRNHLTELARALEDFGAAFLALVAVCCVSVGLTCLLCAFCIFK</sequence>